<dbReference type="Gene3D" id="3.40.190.10">
    <property type="entry name" value="Periplasmic binding protein-like II"/>
    <property type="match status" value="1"/>
</dbReference>
<keyword evidence="4 5" id="KW-0732">Signal</keyword>
<reference evidence="8" key="1">
    <citation type="journal article" date="2021" name="Syst. Appl. Microbiol.">
        <title>Roseomonas hellenica sp. nov., isolated from roots of wild-growing Alkanna tinctoria.</title>
        <authorList>
            <person name="Rat A."/>
            <person name="Naranjo H.D."/>
            <person name="Lebbe L."/>
            <person name="Cnockaert M."/>
            <person name="Krigas N."/>
            <person name="Grigoriadou K."/>
            <person name="Maloupa E."/>
            <person name="Willems A."/>
        </authorList>
    </citation>
    <scope>NUCLEOTIDE SEQUENCE [LARGE SCALE GENOMIC DNA]</scope>
    <source>
        <strain evidence="8">LMG 31523</strain>
    </source>
</reference>
<dbReference type="PANTHER" id="PTHR30290:SF9">
    <property type="entry name" value="OLIGOPEPTIDE-BINDING PROTEIN APPA"/>
    <property type="match status" value="1"/>
</dbReference>
<feature type="domain" description="Solute-binding protein family 5" evidence="6">
    <location>
        <begin position="67"/>
        <end position="451"/>
    </location>
</feature>
<dbReference type="SUPFAM" id="SSF53850">
    <property type="entry name" value="Periplasmic binding protein-like II"/>
    <property type="match status" value="1"/>
</dbReference>
<dbReference type="Pfam" id="PF00496">
    <property type="entry name" value="SBP_bac_5"/>
    <property type="match status" value="1"/>
</dbReference>
<accession>A0ABS5EYK8</accession>
<evidence type="ECO:0000313" key="7">
    <source>
        <dbReference type="EMBL" id="MBR0665010.1"/>
    </source>
</evidence>
<organism evidence="7 8">
    <name type="scientific">Plastoroseomonas hellenica</name>
    <dbReference type="NCBI Taxonomy" id="2687306"/>
    <lineage>
        <taxon>Bacteria</taxon>
        <taxon>Pseudomonadati</taxon>
        <taxon>Pseudomonadota</taxon>
        <taxon>Alphaproteobacteria</taxon>
        <taxon>Acetobacterales</taxon>
        <taxon>Acetobacteraceae</taxon>
        <taxon>Plastoroseomonas</taxon>
    </lineage>
</organism>
<dbReference type="Gene3D" id="3.10.105.10">
    <property type="entry name" value="Dipeptide-binding Protein, Domain 3"/>
    <property type="match status" value="1"/>
</dbReference>
<dbReference type="CDD" id="cd08498">
    <property type="entry name" value="PBP2_NikA_DppA_OppA_like_2"/>
    <property type="match status" value="1"/>
</dbReference>
<comment type="subcellular location">
    <subcellularLocation>
        <location evidence="1">Periplasm</location>
    </subcellularLocation>
</comment>
<evidence type="ECO:0000256" key="2">
    <source>
        <dbReference type="ARBA" id="ARBA00005695"/>
    </source>
</evidence>
<dbReference type="RefSeq" id="WP_211852676.1">
    <property type="nucleotide sequence ID" value="NZ_JAAGBB010000012.1"/>
</dbReference>
<evidence type="ECO:0000256" key="5">
    <source>
        <dbReference type="SAM" id="SignalP"/>
    </source>
</evidence>
<dbReference type="Gene3D" id="3.90.76.10">
    <property type="entry name" value="Dipeptide-binding Protein, Domain 1"/>
    <property type="match status" value="1"/>
</dbReference>
<keyword evidence="3" id="KW-0813">Transport</keyword>
<feature type="signal peptide" evidence="5">
    <location>
        <begin position="1"/>
        <end position="23"/>
    </location>
</feature>
<feature type="chain" id="PRO_5047290828" evidence="5">
    <location>
        <begin position="24"/>
        <end position="536"/>
    </location>
</feature>
<evidence type="ECO:0000256" key="3">
    <source>
        <dbReference type="ARBA" id="ARBA00022448"/>
    </source>
</evidence>
<comment type="caution">
    <text evidence="7">The sequence shown here is derived from an EMBL/GenBank/DDBJ whole genome shotgun (WGS) entry which is preliminary data.</text>
</comment>
<name>A0ABS5EYK8_9PROT</name>
<comment type="similarity">
    <text evidence="2">Belongs to the bacterial solute-binding protein 5 family.</text>
</comment>
<protein>
    <submittedName>
        <fullName evidence="7">ABC transporter substrate-binding protein</fullName>
    </submittedName>
</protein>
<dbReference type="InterPro" id="IPR000914">
    <property type="entry name" value="SBP_5_dom"/>
</dbReference>
<dbReference type="EMBL" id="JAAGBB010000012">
    <property type="protein sequence ID" value="MBR0665010.1"/>
    <property type="molecule type" value="Genomic_DNA"/>
</dbReference>
<dbReference type="PIRSF" id="PIRSF002741">
    <property type="entry name" value="MppA"/>
    <property type="match status" value="1"/>
</dbReference>
<keyword evidence="8" id="KW-1185">Reference proteome</keyword>
<dbReference type="Proteomes" id="UP001196870">
    <property type="component" value="Unassembled WGS sequence"/>
</dbReference>
<dbReference type="PANTHER" id="PTHR30290">
    <property type="entry name" value="PERIPLASMIC BINDING COMPONENT OF ABC TRANSPORTER"/>
    <property type="match status" value="1"/>
</dbReference>
<sequence length="536" mass="58195">MVIVRRFLAGLVLVLALTQGAAAQSLRVAMAAEPTAVDPHNYGAAPNSTLQNHLYDALTGTNAQLQTVPGLAVSWTRRDDRTWDFQLREGVTFSNGQPFGADDVIYSFCRVLNNETEVVGSFSRYIRRLEKVEKTGEHSITITTANPEPLLLSDLSNIAIIARNPARQAPLTFDAPGNCGGAGPWPTLAQFNDGSAGFGTGPYRLRSYTRGGAIELVRNDSYWGEKPHWREVRLLPVTSAGPRLAGLFAGDFDVVEAPATGDIARLRNNPGFGFATSPTTRLIFLQLDMRNPSPFVTAPNGSNPLADARVRRALSLAIDRRAIVQRVMDGIATPAAQFLPDGMLGTLPGLEVPAADPARARALLAEAGYPNGFAITLHATNNRYVNDARIAQTIAQFFTRIGIRTEVDAMPSSAFFTRRGRREFSVAMGGWAADANETLLFFRSWLSTTNRDRGFGMSNYGTWSDADFDRAATAAFATMDVDARAGLLRQASTIALEQMPVIPLHFESAVWAFRRGVTYAGRVDQTTLAAEVRPAN</sequence>
<dbReference type="InterPro" id="IPR039424">
    <property type="entry name" value="SBP_5"/>
</dbReference>
<dbReference type="InterPro" id="IPR030678">
    <property type="entry name" value="Peptide/Ni-bd"/>
</dbReference>
<proteinExistence type="inferred from homology"/>
<evidence type="ECO:0000256" key="1">
    <source>
        <dbReference type="ARBA" id="ARBA00004418"/>
    </source>
</evidence>
<evidence type="ECO:0000313" key="8">
    <source>
        <dbReference type="Proteomes" id="UP001196870"/>
    </source>
</evidence>
<gene>
    <name evidence="7" type="ORF">GXW71_11660</name>
</gene>
<evidence type="ECO:0000256" key="4">
    <source>
        <dbReference type="ARBA" id="ARBA00022729"/>
    </source>
</evidence>
<evidence type="ECO:0000259" key="6">
    <source>
        <dbReference type="Pfam" id="PF00496"/>
    </source>
</evidence>